<protein>
    <recommendedName>
        <fullName evidence="3">Dodecin</fullName>
    </recommendedName>
</protein>
<evidence type="ECO:0000313" key="2">
    <source>
        <dbReference type="Proteomes" id="UP000000740"/>
    </source>
</evidence>
<name>B9LN86_HALLT</name>
<gene>
    <name evidence="1" type="ordered locus">Hlac_1232</name>
</gene>
<keyword evidence="2" id="KW-1185">Reference proteome</keyword>
<dbReference type="eggNOG" id="arCOG04561">
    <property type="taxonomic scope" value="Archaea"/>
</dbReference>
<organism evidence="1 2">
    <name type="scientific">Halorubrum lacusprofundi (strain ATCC 49239 / DSM 5036 / JCM 8891 / ACAM 34)</name>
    <dbReference type="NCBI Taxonomy" id="416348"/>
    <lineage>
        <taxon>Archaea</taxon>
        <taxon>Methanobacteriati</taxon>
        <taxon>Methanobacteriota</taxon>
        <taxon>Stenosarchaea group</taxon>
        <taxon>Halobacteria</taxon>
        <taxon>Halobacteriales</taxon>
        <taxon>Haloferacaceae</taxon>
        <taxon>Halorubrum</taxon>
    </lineage>
</organism>
<dbReference type="InterPro" id="IPR025543">
    <property type="entry name" value="Dodecin-like"/>
</dbReference>
<dbReference type="EMBL" id="CP001365">
    <property type="protein sequence ID" value="ACM56824.1"/>
    <property type="molecule type" value="Genomic_DNA"/>
</dbReference>
<evidence type="ECO:0000313" key="1">
    <source>
        <dbReference type="EMBL" id="ACM56824.1"/>
    </source>
</evidence>
<dbReference type="SUPFAM" id="SSF89807">
    <property type="entry name" value="Dodecin-like"/>
    <property type="match status" value="1"/>
</dbReference>
<dbReference type="InterPro" id="IPR009923">
    <property type="entry name" value="Dodecin"/>
</dbReference>
<reference evidence="1 2" key="1">
    <citation type="journal article" date="2016" name="Stand. Genomic Sci.">
        <title>Complete genome sequence of the Antarctic Halorubrum lacusprofundi type strain ACAM 34.</title>
        <authorList>
            <person name="Anderson I.J."/>
            <person name="DasSarma P."/>
            <person name="Lucas S."/>
            <person name="Copeland A."/>
            <person name="Lapidus A."/>
            <person name="Del Rio T.G."/>
            <person name="Tice H."/>
            <person name="Dalin E."/>
            <person name="Bruce D.C."/>
            <person name="Goodwin L."/>
            <person name="Pitluck S."/>
            <person name="Sims D."/>
            <person name="Brettin T.S."/>
            <person name="Detter J.C."/>
            <person name="Han C.S."/>
            <person name="Larimer F."/>
            <person name="Hauser L."/>
            <person name="Land M."/>
            <person name="Ivanova N."/>
            <person name="Richardson P."/>
            <person name="Cavicchioli R."/>
            <person name="DasSarma S."/>
            <person name="Woese C.R."/>
            <person name="Kyrpides N.C."/>
        </authorList>
    </citation>
    <scope>NUCLEOTIDE SEQUENCE [LARGE SCALE GENOMIC DNA]</scope>
    <source>
        <strain evidence="2">ATCC 49239 / DSM 5036 / JCM 8891 / ACAM 34</strain>
    </source>
</reference>
<sequence length="74" mass="8261">MYSFAMGTTVKTIELIGNSPKSWEDAAQNALDEANKTIEDIRGVEIESQTANVEDGQIERYKTTLHVAFELQGR</sequence>
<evidence type="ECO:0008006" key="3">
    <source>
        <dbReference type="Google" id="ProtNLM"/>
    </source>
</evidence>
<dbReference type="AlphaFoldDB" id="B9LN86"/>
<proteinExistence type="predicted"/>
<dbReference type="HOGENOM" id="CLU_161196_3_1_2"/>
<dbReference type="InterPro" id="IPR036694">
    <property type="entry name" value="Dodecin-like_sf"/>
</dbReference>
<dbReference type="KEGG" id="hla:Hlac_1232"/>
<dbReference type="Gene3D" id="3.30.1660.10">
    <property type="entry name" value="Flavin-binding protein dodecin"/>
    <property type="match status" value="1"/>
</dbReference>
<dbReference type="Pfam" id="PF07311">
    <property type="entry name" value="Dodecin"/>
    <property type="match status" value="1"/>
</dbReference>
<dbReference type="PANTHER" id="PTHR39324:SF1">
    <property type="entry name" value="CALCIUM DODECIN"/>
    <property type="match status" value="1"/>
</dbReference>
<accession>B9LN86</accession>
<dbReference type="Proteomes" id="UP000000740">
    <property type="component" value="Chromosome 1"/>
</dbReference>
<dbReference type="PANTHER" id="PTHR39324">
    <property type="entry name" value="CALCIUM DODECIN"/>
    <property type="match status" value="1"/>
</dbReference>